<protein>
    <submittedName>
        <fullName evidence="2">Uncharacterized protein</fullName>
    </submittedName>
</protein>
<dbReference type="EMBL" id="OX459959">
    <property type="protein sequence ID" value="CAI9164884.1"/>
    <property type="molecule type" value="Genomic_DNA"/>
</dbReference>
<evidence type="ECO:0000313" key="2">
    <source>
        <dbReference type="EMBL" id="CAI9164884.1"/>
    </source>
</evidence>
<sequence>MRRTLCFHLWSRKTPPAQGNLSRAHSHPPCAPKSANQPLRPRIAATGTRAPRARARSKRRLRGEPSAHRARGPPVRGSGAPVRPE</sequence>
<dbReference type="Proteomes" id="UP001176941">
    <property type="component" value="Chromosome 23"/>
</dbReference>
<gene>
    <name evidence="2" type="ORF">MRATA1EN1_LOCUS13846</name>
</gene>
<name>A0ABN8YTQ3_RANTA</name>
<organism evidence="2 3">
    <name type="scientific">Rangifer tarandus platyrhynchus</name>
    <name type="common">Svalbard reindeer</name>
    <dbReference type="NCBI Taxonomy" id="3082113"/>
    <lineage>
        <taxon>Eukaryota</taxon>
        <taxon>Metazoa</taxon>
        <taxon>Chordata</taxon>
        <taxon>Craniata</taxon>
        <taxon>Vertebrata</taxon>
        <taxon>Euteleostomi</taxon>
        <taxon>Mammalia</taxon>
        <taxon>Eutheria</taxon>
        <taxon>Laurasiatheria</taxon>
        <taxon>Artiodactyla</taxon>
        <taxon>Ruminantia</taxon>
        <taxon>Pecora</taxon>
        <taxon>Cervidae</taxon>
        <taxon>Odocoileinae</taxon>
        <taxon>Rangifer</taxon>
    </lineage>
</organism>
<accession>A0ABN8YTQ3</accession>
<evidence type="ECO:0000313" key="3">
    <source>
        <dbReference type="Proteomes" id="UP001176941"/>
    </source>
</evidence>
<evidence type="ECO:0000256" key="1">
    <source>
        <dbReference type="SAM" id="MobiDB-lite"/>
    </source>
</evidence>
<feature type="region of interest" description="Disordered" evidence="1">
    <location>
        <begin position="13"/>
        <end position="85"/>
    </location>
</feature>
<feature type="compositionally biased region" description="Basic residues" evidence="1">
    <location>
        <begin position="51"/>
        <end position="61"/>
    </location>
</feature>
<keyword evidence="3" id="KW-1185">Reference proteome</keyword>
<reference evidence="2" key="1">
    <citation type="submission" date="2023-04" db="EMBL/GenBank/DDBJ databases">
        <authorList>
            <consortium name="ELIXIR-Norway"/>
        </authorList>
    </citation>
    <scope>NUCLEOTIDE SEQUENCE [LARGE SCALE GENOMIC DNA]</scope>
</reference>
<proteinExistence type="predicted"/>
<feature type="compositionally biased region" description="Low complexity" evidence="1">
    <location>
        <begin position="40"/>
        <end position="50"/>
    </location>
</feature>